<name>A0A149QVN1_9PROT</name>
<protein>
    <submittedName>
        <fullName evidence="1">Uncharacterized protein</fullName>
    </submittedName>
</protein>
<dbReference type="Proteomes" id="UP000075573">
    <property type="component" value="Unassembled WGS sequence"/>
</dbReference>
<comment type="caution">
    <text evidence="1">The sequence shown here is derived from an EMBL/GenBank/DDBJ whole genome shotgun (WGS) entry which is preliminary data.</text>
</comment>
<organism evidence="1 2">
    <name type="scientific">Gluconobacter potus</name>
    <dbReference type="NCBI Taxonomy" id="2724927"/>
    <lineage>
        <taxon>Bacteria</taxon>
        <taxon>Pseudomonadati</taxon>
        <taxon>Pseudomonadota</taxon>
        <taxon>Alphaproteobacteria</taxon>
        <taxon>Acetobacterales</taxon>
        <taxon>Acetobacteraceae</taxon>
        <taxon>Gluconobacter</taxon>
    </lineage>
</organism>
<gene>
    <name evidence="1" type="ORF">AD929_06475</name>
</gene>
<dbReference type="AlphaFoldDB" id="A0A149QVN1"/>
<dbReference type="EMBL" id="LHZB01000110">
    <property type="protein sequence ID" value="KXV01360.1"/>
    <property type="molecule type" value="Genomic_DNA"/>
</dbReference>
<accession>A0A149QVN1</accession>
<proteinExistence type="predicted"/>
<sequence>MRTFETKVLGQFTAYRFQRLQSLLMTFQAAKNRFNIIAFLQTQLPDNMGGNTNRKAVSPL</sequence>
<evidence type="ECO:0000313" key="1">
    <source>
        <dbReference type="EMBL" id="KXV01360.1"/>
    </source>
</evidence>
<evidence type="ECO:0000313" key="2">
    <source>
        <dbReference type="Proteomes" id="UP000075573"/>
    </source>
</evidence>
<reference evidence="1 2" key="1">
    <citation type="submission" date="2015-06" db="EMBL/GenBank/DDBJ databases">
        <title>Improved classification and identification of acetic acid bacteria using matrix-assisted laser desorption/ionization time-of-flight mass spectrometry; Gluconobacter nephelii and Gluconobacter uchimurae are later heterotypic synonyms of Gluconobacter japonicus and Gluconobacter oxydans, respectively.</title>
        <authorList>
            <person name="Li L."/>
            <person name="Cleenwerck I."/>
            <person name="De Vuyst L."/>
            <person name="Vandamme P."/>
        </authorList>
    </citation>
    <scope>NUCLEOTIDE SEQUENCE [LARGE SCALE GENOMIC DNA]</scope>
    <source>
        <strain evidence="1 2">LMG 1764</strain>
    </source>
</reference>